<dbReference type="InterPro" id="IPR036947">
    <property type="entry name" value="POLO_box_dom_sf"/>
</dbReference>
<protein>
    <recommendedName>
        <fullName evidence="12">Polo kinase</fullName>
    </recommendedName>
</protein>
<feature type="domain" description="POLO box" evidence="9">
    <location>
        <begin position="349"/>
        <end position="437"/>
    </location>
</feature>
<sequence length="555" mass="62484">MIKSRKTLTEEETRLLMVQILEAVAFMHDCNVIHRDLKLGNLFLSKSMNVKVGDFGLACRVDSSDEKRKTICGTPNYIAPEVIQGDKEKRGHSFEVDVWSMGVICFTMLVGKPPYESKDVKSTYRRILANEYSFPAGKVSEDAKTLISSMLQTDATMRPSLDEIRKHPFFTMHKVPRSIPSSCTTSAPTWSTDEFGELQVVKPTSALDINLRGRPVVNKVKKPAKPINVYEDEVNDQVECQLGSKPSVVEQISTKMSRCAIDDEVRDPPPPSTTPQAASTPKIETLFSPAVREETKPCSPTSSNDDLRELEQMHGRLVECLTNYERIQNGGSKVPCPLEGGEVWGANKWVTRYVDYTSKYGLGFLLNDGSSGVYFNDSTKAVHSATNDEFIYIERRKAGADGQVKEPVAIYTVNDYPQDALKKKVTLLQHFRNYLVEQQKQAEKKGESPPLSPSNFDARQDDDENGVPMVFMKKWIKTKHAMLFRLSNGTVQVLFYDSTEVLISSEGRLITYVDKDKNRFILSIAEVANKLNSDCQRRLKYSKEIISQLISSSKR</sequence>
<evidence type="ECO:0000313" key="11">
    <source>
        <dbReference type="Proteomes" id="UP000266841"/>
    </source>
</evidence>
<comment type="caution">
    <text evidence="10">The sequence shown here is derived from an EMBL/GenBank/DDBJ whole genome shotgun (WGS) entry which is preliminary data.</text>
</comment>
<feature type="region of interest" description="Disordered" evidence="7">
    <location>
        <begin position="439"/>
        <end position="463"/>
    </location>
</feature>
<evidence type="ECO:0000256" key="5">
    <source>
        <dbReference type="ARBA" id="ARBA00022777"/>
    </source>
</evidence>
<dbReference type="PROSITE" id="PS00108">
    <property type="entry name" value="PROTEIN_KINASE_ST"/>
    <property type="match status" value="1"/>
</dbReference>
<evidence type="ECO:0000256" key="7">
    <source>
        <dbReference type="SAM" id="MobiDB-lite"/>
    </source>
</evidence>
<dbReference type="SMART" id="SM00220">
    <property type="entry name" value="S_TKc"/>
    <property type="match status" value="1"/>
</dbReference>
<organism evidence="10 11">
    <name type="scientific">Thalassiosira oceanica</name>
    <name type="common">Marine diatom</name>
    <dbReference type="NCBI Taxonomy" id="159749"/>
    <lineage>
        <taxon>Eukaryota</taxon>
        <taxon>Sar</taxon>
        <taxon>Stramenopiles</taxon>
        <taxon>Ochrophyta</taxon>
        <taxon>Bacillariophyta</taxon>
        <taxon>Coscinodiscophyceae</taxon>
        <taxon>Thalassiosirophycidae</taxon>
        <taxon>Thalassiosirales</taxon>
        <taxon>Thalassiosiraceae</taxon>
        <taxon>Thalassiosira</taxon>
    </lineage>
</organism>
<keyword evidence="2" id="KW-0808">Transferase</keyword>
<proteinExistence type="predicted"/>
<evidence type="ECO:0008006" key="12">
    <source>
        <dbReference type="Google" id="ProtNLM"/>
    </source>
</evidence>
<name>K0R3I7_THAOC</name>
<dbReference type="InterPro" id="IPR000719">
    <property type="entry name" value="Prot_kinase_dom"/>
</dbReference>
<dbReference type="Pfam" id="PF00069">
    <property type="entry name" value="Pkinase"/>
    <property type="match status" value="1"/>
</dbReference>
<dbReference type="PANTHER" id="PTHR24345:SF0">
    <property type="entry name" value="CELL CYCLE SERINE_THREONINE-PROTEIN KINASE CDC5_MSD2"/>
    <property type="match status" value="1"/>
</dbReference>
<dbReference type="CDD" id="cd13118">
    <property type="entry name" value="POLO_box_1"/>
    <property type="match status" value="1"/>
</dbReference>
<keyword evidence="3" id="KW-0677">Repeat</keyword>
<evidence type="ECO:0000256" key="2">
    <source>
        <dbReference type="ARBA" id="ARBA00022679"/>
    </source>
</evidence>
<dbReference type="FunFam" id="3.30.1120.30:FF:000013">
    <property type="entry name" value="Serine/threonine-protein kinase PLK"/>
    <property type="match status" value="1"/>
</dbReference>
<dbReference type="SUPFAM" id="SSF82615">
    <property type="entry name" value="Polo-box domain"/>
    <property type="match status" value="2"/>
</dbReference>
<dbReference type="GO" id="GO:0005524">
    <property type="term" value="F:ATP binding"/>
    <property type="evidence" value="ECO:0007669"/>
    <property type="project" value="UniProtKB-KW"/>
</dbReference>
<evidence type="ECO:0000259" key="8">
    <source>
        <dbReference type="PROSITE" id="PS50011"/>
    </source>
</evidence>
<keyword evidence="1" id="KW-0723">Serine/threonine-protein kinase</keyword>
<reference evidence="10 11" key="1">
    <citation type="journal article" date="2012" name="Genome Biol.">
        <title>Genome and low-iron response of an oceanic diatom adapted to chronic iron limitation.</title>
        <authorList>
            <person name="Lommer M."/>
            <person name="Specht M."/>
            <person name="Roy A.S."/>
            <person name="Kraemer L."/>
            <person name="Andreson R."/>
            <person name="Gutowska M.A."/>
            <person name="Wolf J."/>
            <person name="Bergner S.V."/>
            <person name="Schilhabel M.B."/>
            <person name="Klostermeier U.C."/>
            <person name="Beiko R.G."/>
            <person name="Rosenstiel P."/>
            <person name="Hippler M."/>
            <person name="Laroche J."/>
        </authorList>
    </citation>
    <scope>NUCLEOTIDE SEQUENCE [LARGE SCALE GENOMIC DNA]</scope>
    <source>
        <strain evidence="10 11">CCMP1005</strain>
    </source>
</reference>
<evidence type="ECO:0000259" key="9">
    <source>
        <dbReference type="PROSITE" id="PS50078"/>
    </source>
</evidence>
<dbReference type="InterPro" id="IPR000959">
    <property type="entry name" value="POLO_box_dom"/>
</dbReference>
<dbReference type="eggNOG" id="KOG0575">
    <property type="taxonomic scope" value="Eukaryota"/>
</dbReference>
<dbReference type="OrthoDB" id="408964at2759"/>
<dbReference type="Gene3D" id="1.10.510.10">
    <property type="entry name" value="Transferase(Phosphotransferase) domain 1"/>
    <property type="match status" value="1"/>
</dbReference>
<evidence type="ECO:0000313" key="10">
    <source>
        <dbReference type="EMBL" id="EJK46890.1"/>
    </source>
</evidence>
<dbReference type="InterPro" id="IPR008271">
    <property type="entry name" value="Ser/Thr_kinase_AS"/>
</dbReference>
<keyword evidence="5" id="KW-0418">Kinase</keyword>
<dbReference type="InterPro" id="IPR033695">
    <property type="entry name" value="POLO_box_2"/>
</dbReference>
<dbReference type="PANTHER" id="PTHR24345">
    <property type="entry name" value="SERINE/THREONINE-PROTEIN KINASE PLK"/>
    <property type="match status" value="1"/>
</dbReference>
<dbReference type="Proteomes" id="UP000266841">
    <property type="component" value="Unassembled WGS sequence"/>
</dbReference>
<evidence type="ECO:0000256" key="3">
    <source>
        <dbReference type="ARBA" id="ARBA00022737"/>
    </source>
</evidence>
<keyword evidence="11" id="KW-1185">Reference proteome</keyword>
<dbReference type="Gene3D" id="3.30.1120.30">
    <property type="entry name" value="POLO box domain"/>
    <property type="match status" value="2"/>
</dbReference>
<gene>
    <name evidence="10" type="ORF">THAOC_34420</name>
</gene>
<dbReference type="Pfam" id="PF00659">
    <property type="entry name" value="POLO_box"/>
    <property type="match status" value="2"/>
</dbReference>
<dbReference type="PROSITE" id="PS50011">
    <property type="entry name" value="PROTEIN_KINASE_DOM"/>
    <property type="match status" value="1"/>
</dbReference>
<accession>K0R3I7</accession>
<evidence type="ECO:0000256" key="6">
    <source>
        <dbReference type="ARBA" id="ARBA00022840"/>
    </source>
</evidence>
<keyword evidence="4" id="KW-0547">Nucleotide-binding</keyword>
<feature type="domain" description="POLO box" evidence="9">
    <location>
        <begin position="471"/>
        <end position="551"/>
    </location>
</feature>
<dbReference type="OMA" id="FEECVTA"/>
<feature type="region of interest" description="Disordered" evidence="7">
    <location>
        <begin position="262"/>
        <end position="281"/>
    </location>
</feature>
<dbReference type="InterPro" id="IPR011009">
    <property type="entry name" value="Kinase-like_dom_sf"/>
</dbReference>
<dbReference type="PROSITE" id="PS50078">
    <property type="entry name" value="POLO_BOX"/>
    <property type="match status" value="2"/>
</dbReference>
<keyword evidence="6" id="KW-0067">ATP-binding</keyword>
<dbReference type="SUPFAM" id="SSF56112">
    <property type="entry name" value="Protein kinase-like (PK-like)"/>
    <property type="match status" value="1"/>
</dbReference>
<evidence type="ECO:0000256" key="4">
    <source>
        <dbReference type="ARBA" id="ARBA00022741"/>
    </source>
</evidence>
<dbReference type="GO" id="GO:0005634">
    <property type="term" value="C:nucleus"/>
    <property type="evidence" value="ECO:0007669"/>
    <property type="project" value="TreeGrafter"/>
</dbReference>
<dbReference type="InterPro" id="IPR033701">
    <property type="entry name" value="POLO_box_1"/>
</dbReference>
<evidence type="ECO:0000256" key="1">
    <source>
        <dbReference type="ARBA" id="ARBA00022527"/>
    </source>
</evidence>
<dbReference type="CDD" id="cd13117">
    <property type="entry name" value="POLO_box_2"/>
    <property type="match status" value="1"/>
</dbReference>
<dbReference type="AlphaFoldDB" id="K0R3I7"/>
<dbReference type="EMBL" id="AGNL01047480">
    <property type="protein sequence ID" value="EJK46890.1"/>
    <property type="molecule type" value="Genomic_DNA"/>
</dbReference>
<feature type="domain" description="Protein kinase" evidence="8">
    <location>
        <begin position="1"/>
        <end position="170"/>
    </location>
</feature>
<dbReference type="GO" id="GO:0004674">
    <property type="term" value="F:protein serine/threonine kinase activity"/>
    <property type="evidence" value="ECO:0007669"/>
    <property type="project" value="UniProtKB-KW"/>
</dbReference>